<evidence type="ECO:0000313" key="3">
    <source>
        <dbReference type="EMBL" id="KFI56550.1"/>
    </source>
</evidence>
<dbReference type="Proteomes" id="UP000029072">
    <property type="component" value="Unassembled WGS sequence"/>
</dbReference>
<proteinExistence type="predicted"/>
<accession>A0A087ACQ0</accession>
<dbReference type="STRING" id="1437609.BCAL_0145"/>
<dbReference type="Pfam" id="PF01381">
    <property type="entry name" value="HTH_3"/>
    <property type="match status" value="1"/>
</dbReference>
<dbReference type="CDD" id="cd00093">
    <property type="entry name" value="HTH_XRE"/>
    <property type="match status" value="1"/>
</dbReference>
<dbReference type="Gene3D" id="1.10.260.40">
    <property type="entry name" value="lambda repressor-like DNA-binding domains"/>
    <property type="match status" value="1"/>
</dbReference>
<dbReference type="PROSITE" id="PS50943">
    <property type="entry name" value="HTH_CROC1"/>
    <property type="match status" value="1"/>
</dbReference>
<comment type="caution">
    <text evidence="3">The sequence shown here is derived from an EMBL/GenBank/DDBJ whole genome shotgun (WGS) entry which is preliminary data.</text>
</comment>
<reference evidence="3 4" key="1">
    <citation type="submission" date="2014-03" db="EMBL/GenBank/DDBJ databases">
        <title>Genomics of Bifidobacteria.</title>
        <authorList>
            <person name="Ventura M."/>
            <person name="Milani C."/>
            <person name="Lugli G.A."/>
        </authorList>
    </citation>
    <scope>NUCLEOTIDE SEQUENCE [LARGE SCALE GENOMIC DNA]</scope>
    <source>
        <strain evidence="3 4">DSM 23973</strain>
    </source>
</reference>
<feature type="region of interest" description="Disordered" evidence="1">
    <location>
        <begin position="118"/>
        <end position="140"/>
    </location>
</feature>
<gene>
    <name evidence="3" type="ORF">BCAL_0145</name>
</gene>
<dbReference type="AlphaFoldDB" id="A0A087ACQ0"/>
<evidence type="ECO:0000256" key="1">
    <source>
        <dbReference type="SAM" id="MobiDB-lite"/>
    </source>
</evidence>
<dbReference type="OrthoDB" id="5149624at2"/>
<evidence type="ECO:0000313" key="4">
    <source>
        <dbReference type="Proteomes" id="UP000029072"/>
    </source>
</evidence>
<dbReference type="GO" id="GO:0003677">
    <property type="term" value="F:DNA binding"/>
    <property type="evidence" value="ECO:0007669"/>
    <property type="project" value="InterPro"/>
</dbReference>
<dbReference type="RefSeq" id="WP_152600449.1">
    <property type="nucleotide sequence ID" value="NZ_JDUV01000040.1"/>
</dbReference>
<evidence type="ECO:0000259" key="2">
    <source>
        <dbReference type="PROSITE" id="PS50943"/>
    </source>
</evidence>
<dbReference type="SUPFAM" id="SSF47413">
    <property type="entry name" value="lambda repressor-like DNA-binding domains"/>
    <property type="match status" value="1"/>
</dbReference>
<feature type="compositionally biased region" description="Basic and acidic residues" evidence="1">
    <location>
        <begin position="131"/>
        <end position="140"/>
    </location>
</feature>
<dbReference type="InterPro" id="IPR001387">
    <property type="entry name" value="Cro/C1-type_HTH"/>
</dbReference>
<name>A0A087ACQ0_9BIFI</name>
<feature type="domain" description="HTH cro/C1-type" evidence="2">
    <location>
        <begin position="30"/>
        <end position="74"/>
    </location>
</feature>
<organism evidence="3 4">
    <name type="scientific">Bifidobacterium callitrichos DSM 23973</name>
    <dbReference type="NCBI Taxonomy" id="1437609"/>
    <lineage>
        <taxon>Bacteria</taxon>
        <taxon>Bacillati</taxon>
        <taxon>Actinomycetota</taxon>
        <taxon>Actinomycetes</taxon>
        <taxon>Bifidobacteriales</taxon>
        <taxon>Bifidobacteriaceae</taxon>
        <taxon>Bifidobacterium</taxon>
    </lineage>
</organism>
<dbReference type="InterPro" id="IPR010982">
    <property type="entry name" value="Lambda_DNA-bd_dom_sf"/>
</dbReference>
<dbReference type="EMBL" id="JGYS01000001">
    <property type="protein sequence ID" value="KFI56550.1"/>
    <property type="molecule type" value="Genomic_DNA"/>
</dbReference>
<protein>
    <recommendedName>
        <fullName evidence="2">HTH cro/C1-type domain-containing protein</fullName>
    </recommendedName>
</protein>
<sequence>MSNTQDERSHRFSQLIGLELKASFARHETSQAEVAEKLGHSKSGYSRWLNAKPSMPMEAMINTCELIGVDPRNIFDAAYRRLIEEMGPANAGERIVSLDDIAADEQSAIEETLRAYRDNPVDLAASHSSHKHEPDPEPGA</sequence>